<dbReference type="NCBIfam" id="NF041196">
    <property type="entry name" value="ScbR_bind_reg"/>
    <property type="match status" value="1"/>
</dbReference>
<dbReference type="Pfam" id="PF00440">
    <property type="entry name" value="TetR_N"/>
    <property type="match status" value="1"/>
</dbReference>
<dbReference type="PROSITE" id="PS01081">
    <property type="entry name" value="HTH_TETR_1"/>
    <property type="match status" value="1"/>
</dbReference>
<evidence type="ECO:0000256" key="5">
    <source>
        <dbReference type="SAM" id="MobiDB-lite"/>
    </source>
</evidence>
<reference evidence="7 8" key="1">
    <citation type="journal article" date="2019" name="Int. J. Syst. Evol. Microbiol.">
        <title>The Global Catalogue of Microorganisms (GCM) 10K type strain sequencing project: providing services to taxonomists for standard genome sequencing and annotation.</title>
        <authorList>
            <consortium name="The Broad Institute Genomics Platform"/>
            <consortium name="The Broad Institute Genome Sequencing Center for Infectious Disease"/>
            <person name="Wu L."/>
            <person name="Ma J."/>
        </authorList>
    </citation>
    <scope>NUCLEOTIDE SEQUENCE [LARGE SCALE GENOMIC DNA]</scope>
    <source>
        <strain evidence="7 8">JCM 13002</strain>
    </source>
</reference>
<proteinExistence type="predicted"/>
<evidence type="ECO:0000313" key="8">
    <source>
        <dbReference type="Proteomes" id="UP001499987"/>
    </source>
</evidence>
<dbReference type="InterPro" id="IPR047923">
    <property type="entry name" value="ArpA-like"/>
</dbReference>
<feature type="domain" description="HTH tetR-type" evidence="6">
    <location>
        <begin position="32"/>
        <end position="92"/>
    </location>
</feature>
<dbReference type="EMBL" id="BAAALD010000005">
    <property type="protein sequence ID" value="GAA1071845.1"/>
    <property type="molecule type" value="Genomic_DNA"/>
</dbReference>
<dbReference type="InterPro" id="IPR009057">
    <property type="entry name" value="Homeodomain-like_sf"/>
</dbReference>
<dbReference type="InterPro" id="IPR023772">
    <property type="entry name" value="DNA-bd_HTH_TetR-type_CS"/>
</dbReference>
<dbReference type="SUPFAM" id="SSF48498">
    <property type="entry name" value="Tetracyclin repressor-like, C-terminal domain"/>
    <property type="match status" value="1"/>
</dbReference>
<feature type="compositionally biased region" description="Polar residues" evidence="5">
    <location>
        <begin position="1"/>
        <end position="15"/>
    </location>
</feature>
<dbReference type="PRINTS" id="PR00455">
    <property type="entry name" value="HTHTETR"/>
</dbReference>
<feature type="region of interest" description="Disordered" evidence="5">
    <location>
        <begin position="1"/>
        <end position="25"/>
    </location>
</feature>
<organism evidence="7 8">
    <name type="scientific">Kitasatospora arboriphila</name>
    <dbReference type="NCBI Taxonomy" id="258052"/>
    <lineage>
        <taxon>Bacteria</taxon>
        <taxon>Bacillati</taxon>
        <taxon>Actinomycetota</taxon>
        <taxon>Actinomycetes</taxon>
        <taxon>Kitasatosporales</taxon>
        <taxon>Streptomycetaceae</taxon>
        <taxon>Kitasatospora</taxon>
    </lineage>
</organism>
<dbReference type="Gene3D" id="1.10.357.10">
    <property type="entry name" value="Tetracycline Repressor, domain 2"/>
    <property type="match status" value="1"/>
</dbReference>
<dbReference type="Pfam" id="PF21935">
    <property type="entry name" value="TetR_C_45"/>
    <property type="match status" value="1"/>
</dbReference>
<dbReference type="Proteomes" id="UP001499987">
    <property type="component" value="Unassembled WGS sequence"/>
</dbReference>
<name>A0ABN1TAZ3_9ACTN</name>
<dbReference type="PANTHER" id="PTHR30055">
    <property type="entry name" value="HTH-TYPE TRANSCRIPTIONAL REGULATOR RUTR"/>
    <property type="match status" value="1"/>
</dbReference>
<keyword evidence="1" id="KW-0805">Transcription regulation</keyword>
<dbReference type="InterPro" id="IPR054126">
    <property type="entry name" value="CprB_TetR_C"/>
</dbReference>
<dbReference type="RefSeq" id="WP_344622156.1">
    <property type="nucleotide sequence ID" value="NZ_BAAALD010000005.1"/>
</dbReference>
<keyword evidence="2 4" id="KW-0238">DNA-binding</keyword>
<feature type="DNA-binding region" description="H-T-H motif" evidence="4">
    <location>
        <begin position="55"/>
        <end position="74"/>
    </location>
</feature>
<dbReference type="PROSITE" id="PS50977">
    <property type="entry name" value="HTH_TETR_2"/>
    <property type="match status" value="1"/>
</dbReference>
<accession>A0ABN1TAZ3</accession>
<dbReference type="SUPFAM" id="SSF46689">
    <property type="entry name" value="Homeodomain-like"/>
    <property type="match status" value="1"/>
</dbReference>
<gene>
    <name evidence="7" type="ORF">GCM10009663_09100</name>
</gene>
<dbReference type="PANTHER" id="PTHR30055:SF234">
    <property type="entry name" value="HTH-TYPE TRANSCRIPTIONAL REGULATOR BETI"/>
    <property type="match status" value="1"/>
</dbReference>
<keyword evidence="3" id="KW-0804">Transcription</keyword>
<dbReference type="InterPro" id="IPR036271">
    <property type="entry name" value="Tet_transcr_reg_TetR-rel_C_sf"/>
</dbReference>
<dbReference type="InterPro" id="IPR001647">
    <property type="entry name" value="HTH_TetR"/>
</dbReference>
<protein>
    <submittedName>
        <fullName evidence="7">ScbR family autoregulator-binding transcription factor</fullName>
    </submittedName>
</protein>
<evidence type="ECO:0000256" key="1">
    <source>
        <dbReference type="ARBA" id="ARBA00023015"/>
    </source>
</evidence>
<dbReference type="InterPro" id="IPR050109">
    <property type="entry name" value="HTH-type_TetR-like_transc_reg"/>
</dbReference>
<evidence type="ECO:0000259" key="6">
    <source>
        <dbReference type="PROSITE" id="PS50977"/>
    </source>
</evidence>
<evidence type="ECO:0000313" key="7">
    <source>
        <dbReference type="EMBL" id="GAA1071845.1"/>
    </source>
</evidence>
<keyword evidence="8" id="KW-1185">Reference proteome</keyword>
<comment type="caution">
    <text evidence="7">The sequence shown here is derived from an EMBL/GenBank/DDBJ whole genome shotgun (WGS) entry which is preliminary data.</text>
</comment>
<evidence type="ECO:0000256" key="3">
    <source>
        <dbReference type="ARBA" id="ARBA00023163"/>
    </source>
</evidence>
<sequence length="216" mass="23037">MAASGNPVSGTSRSRGTAAGRSAPALKQARALRTRATVLEAAAALFARKGFKVVTMQEIAEEAGATKGAVYFHFPNKEALAAELVGSFYAAAPKTTSALADPDLKPLETVRRLTMETARRLRDDAVAQAAVRLQTERMVTDAELPLPFIDYIAVYTLLLERAKEAGELPADASAASLARTIVASFFGVQHVSWILNDRADVVARVEELLDLILPGS</sequence>
<evidence type="ECO:0000256" key="4">
    <source>
        <dbReference type="PROSITE-ProRule" id="PRU00335"/>
    </source>
</evidence>
<evidence type="ECO:0000256" key="2">
    <source>
        <dbReference type="ARBA" id="ARBA00023125"/>
    </source>
</evidence>